<dbReference type="AlphaFoldDB" id="A0A921ZVX1"/>
<reference evidence="3" key="2">
    <citation type="submission" date="2020-12" db="EMBL/GenBank/DDBJ databases">
        <authorList>
            <person name="Kanost M."/>
        </authorList>
    </citation>
    <scope>NUCLEOTIDE SEQUENCE</scope>
</reference>
<protein>
    <submittedName>
        <fullName evidence="3">Uncharacterized protein</fullName>
    </submittedName>
</protein>
<evidence type="ECO:0000256" key="2">
    <source>
        <dbReference type="SAM" id="SignalP"/>
    </source>
</evidence>
<feature type="region of interest" description="Disordered" evidence="1">
    <location>
        <begin position="37"/>
        <end position="58"/>
    </location>
</feature>
<dbReference type="Proteomes" id="UP000791440">
    <property type="component" value="Unassembled WGS sequence"/>
</dbReference>
<evidence type="ECO:0000313" key="3">
    <source>
        <dbReference type="EMBL" id="KAG6465285.1"/>
    </source>
</evidence>
<gene>
    <name evidence="3" type="ORF">O3G_MSEX015050</name>
</gene>
<dbReference type="EMBL" id="JH669449">
    <property type="protein sequence ID" value="KAG6465285.1"/>
    <property type="molecule type" value="Genomic_DNA"/>
</dbReference>
<sequence length="202" mass="21301">MFRTSVLLILLIDCCLSAPVDGPIQIELPIYDNPQDSSNVQLSQPLEPENYPGGDAIRNQGAGNYISNKIQTASNFIGDTIQSKANALNFGGPFAPPPPTLESALQESEGYGSKTLSVKENIQGLVAGIFQPKPIVDTISESEKYGNTGDKFYGAGQVLVGGAQGVSNIVNSVLDIPGTILRKISRVATEKLNNLGGKLVGL</sequence>
<name>A0A921ZVX1_MANSE</name>
<evidence type="ECO:0000313" key="4">
    <source>
        <dbReference type="Proteomes" id="UP000791440"/>
    </source>
</evidence>
<keyword evidence="4" id="KW-1185">Reference proteome</keyword>
<feature type="chain" id="PRO_5037575237" evidence="2">
    <location>
        <begin position="18"/>
        <end position="202"/>
    </location>
</feature>
<evidence type="ECO:0000256" key="1">
    <source>
        <dbReference type="SAM" id="MobiDB-lite"/>
    </source>
</evidence>
<proteinExistence type="predicted"/>
<reference evidence="3" key="1">
    <citation type="journal article" date="2016" name="Insect Biochem. Mol. Biol.">
        <title>Multifaceted biological insights from a draft genome sequence of the tobacco hornworm moth, Manduca sexta.</title>
        <authorList>
            <person name="Kanost M.R."/>
            <person name="Arrese E.L."/>
            <person name="Cao X."/>
            <person name="Chen Y.R."/>
            <person name="Chellapilla S."/>
            <person name="Goldsmith M.R."/>
            <person name="Grosse-Wilde E."/>
            <person name="Heckel D.G."/>
            <person name="Herndon N."/>
            <person name="Jiang H."/>
            <person name="Papanicolaou A."/>
            <person name="Qu J."/>
            <person name="Soulages J.L."/>
            <person name="Vogel H."/>
            <person name="Walters J."/>
            <person name="Waterhouse R.M."/>
            <person name="Ahn S.J."/>
            <person name="Almeida F.C."/>
            <person name="An C."/>
            <person name="Aqrawi P."/>
            <person name="Bretschneider A."/>
            <person name="Bryant W.B."/>
            <person name="Bucks S."/>
            <person name="Chao H."/>
            <person name="Chevignon G."/>
            <person name="Christen J.M."/>
            <person name="Clarke D.F."/>
            <person name="Dittmer N.T."/>
            <person name="Ferguson L.C.F."/>
            <person name="Garavelou S."/>
            <person name="Gordon K.H.J."/>
            <person name="Gunaratna R.T."/>
            <person name="Han Y."/>
            <person name="Hauser F."/>
            <person name="He Y."/>
            <person name="Heidel-Fischer H."/>
            <person name="Hirsh A."/>
            <person name="Hu Y."/>
            <person name="Jiang H."/>
            <person name="Kalra D."/>
            <person name="Klinner C."/>
            <person name="Konig C."/>
            <person name="Kovar C."/>
            <person name="Kroll A.R."/>
            <person name="Kuwar S.S."/>
            <person name="Lee S.L."/>
            <person name="Lehman R."/>
            <person name="Li K."/>
            <person name="Li Z."/>
            <person name="Liang H."/>
            <person name="Lovelace S."/>
            <person name="Lu Z."/>
            <person name="Mansfield J.H."/>
            <person name="McCulloch K.J."/>
            <person name="Mathew T."/>
            <person name="Morton B."/>
            <person name="Muzny D.M."/>
            <person name="Neunemann D."/>
            <person name="Ongeri F."/>
            <person name="Pauchet Y."/>
            <person name="Pu L.L."/>
            <person name="Pyrousis I."/>
            <person name="Rao X.J."/>
            <person name="Redding A."/>
            <person name="Roesel C."/>
            <person name="Sanchez-Gracia A."/>
            <person name="Schaack S."/>
            <person name="Shukla A."/>
            <person name="Tetreau G."/>
            <person name="Wang Y."/>
            <person name="Xiong G.H."/>
            <person name="Traut W."/>
            <person name="Walsh T.K."/>
            <person name="Worley K.C."/>
            <person name="Wu D."/>
            <person name="Wu W."/>
            <person name="Wu Y.Q."/>
            <person name="Zhang X."/>
            <person name="Zou Z."/>
            <person name="Zucker H."/>
            <person name="Briscoe A.D."/>
            <person name="Burmester T."/>
            <person name="Clem R.J."/>
            <person name="Feyereisen R."/>
            <person name="Grimmelikhuijzen C.J.P."/>
            <person name="Hamodrakas S.J."/>
            <person name="Hansson B.S."/>
            <person name="Huguet E."/>
            <person name="Jermiin L.S."/>
            <person name="Lan Q."/>
            <person name="Lehman H.K."/>
            <person name="Lorenzen M."/>
            <person name="Merzendorfer H."/>
            <person name="Michalopoulos I."/>
            <person name="Morton D.B."/>
            <person name="Muthukrishnan S."/>
            <person name="Oakeshott J.G."/>
            <person name="Palmer W."/>
            <person name="Park Y."/>
            <person name="Passarelli A.L."/>
            <person name="Rozas J."/>
            <person name="Schwartz L.M."/>
            <person name="Smith W."/>
            <person name="Southgate A."/>
            <person name="Vilcinskas A."/>
            <person name="Vogt R."/>
            <person name="Wang P."/>
            <person name="Werren J."/>
            <person name="Yu X.Q."/>
            <person name="Zhou J.J."/>
            <person name="Brown S.J."/>
            <person name="Scherer S.E."/>
            <person name="Richards S."/>
            <person name="Blissard G.W."/>
        </authorList>
    </citation>
    <scope>NUCLEOTIDE SEQUENCE</scope>
</reference>
<organism evidence="3 4">
    <name type="scientific">Manduca sexta</name>
    <name type="common">Tobacco hawkmoth</name>
    <name type="synonym">Tobacco hornworm</name>
    <dbReference type="NCBI Taxonomy" id="7130"/>
    <lineage>
        <taxon>Eukaryota</taxon>
        <taxon>Metazoa</taxon>
        <taxon>Ecdysozoa</taxon>
        <taxon>Arthropoda</taxon>
        <taxon>Hexapoda</taxon>
        <taxon>Insecta</taxon>
        <taxon>Pterygota</taxon>
        <taxon>Neoptera</taxon>
        <taxon>Endopterygota</taxon>
        <taxon>Lepidoptera</taxon>
        <taxon>Glossata</taxon>
        <taxon>Ditrysia</taxon>
        <taxon>Bombycoidea</taxon>
        <taxon>Sphingidae</taxon>
        <taxon>Sphinginae</taxon>
        <taxon>Sphingini</taxon>
        <taxon>Manduca</taxon>
    </lineage>
</organism>
<comment type="caution">
    <text evidence="3">The sequence shown here is derived from an EMBL/GenBank/DDBJ whole genome shotgun (WGS) entry which is preliminary data.</text>
</comment>
<keyword evidence="2" id="KW-0732">Signal</keyword>
<feature type="signal peptide" evidence="2">
    <location>
        <begin position="1"/>
        <end position="17"/>
    </location>
</feature>
<accession>A0A921ZVX1</accession>